<sequence>MSFLLLPPELHLKIVKFTAASSDAFDLLAVANTCQQLHSSFRPSFFDAVHKELQKNSEGTDWFGRLSRAPPQLILEYCSRYPEAEAVHLSKLLQAIVLRSARDSQDHLQWRLQRVRRNTAWETRNTKNLDFGGELPSAFGSHHSDFHHRILTEGSGADSGHDYDTEDSLQQALALLANRQHADEELVELICSRHATFRDGLLEVIMRHDGAWMLSMLLQYGAEAGSDSLCPLLTDDPDYQPLFEAIKHGSQDVVDLLIEVMGDPNATGAGCDYVGYSPIFYIMSVLTGKASELEGTHVYKRKLRQVELLVQNGGDIDCYGAPYSILTHFLGFDNGEGPVGDSIINASRIIPGLFKLGMSLSPTHEPNEGNIETSQYLYTRLKFEYEVRRPGLHGILSKFDASSYAGSDEGQQLFRWWIENGADLEIVDPNNGCTPLVHVVRRYTALPSFTTQYASGRLQMSAFAKLLVEAGASLEATDLNGFSPLVIAASGGKRDLLEILLPDQPEEVEKWMNSQAW</sequence>
<keyword evidence="1" id="KW-0677">Repeat</keyword>
<accession>A0A3N4HXF0</accession>
<evidence type="ECO:0000256" key="2">
    <source>
        <dbReference type="ARBA" id="ARBA00023043"/>
    </source>
</evidence>
<dbReference type="SUPFAM" id="SSF48403">
    <property type="entry name" value="Ankyrin repeat"/>
    <property type="match status" value="1"/>
</dbReference>
<name>A0A3N4HXF0_ASCIM</name>
<evidence type="ECO:0000313" key="4">
    <source>
        <dbReference type="Proteomes" id="UP000275078"/>
    </source>
</evidence>
<keyword evidence="4" id="KW-1185">Reference proteome</keyword>
<reference evidence="3 4" key="1">
    <citation type="journal article" date="2018" name="Nat. Ecol. Evol.">
        <title>Pezizomycetes genomes reveal the molecular basis of ectomycorrhizal truffle lifestyle.</title>
        <authorList>
            <person name="Murat C."/>
            <person name="Payen T."/>
            <person name="Noel B."/>
            <person name="Kuo A."/>
            <person name="Morin E."/>
            <person name="Chen J."/>
            <person name="Kohler A."/>
            <person name="Krizsan K."/>
            <person name="Balestrini R."/>
            <person name="Da Silva C."/>
            <person name="Montanini B."/>
            <person name="Hainaut M."/>
            <person name="Levati E."/>
            <person name="Barry K.W."/>
            <person name="Belfiori B."/>
            <person name="Cichocki N."/>
            <person name="Clum A."/>
            <person name="Dockter R.B."/>
            <person name="Fauchery L."/>
            <person name="Guy J."/>
            <person name="Iotti M."/>
            <person name="Le Tacon F."/>
            <person name="Lindquist E.A."/>
            <person name="Lipzen A."/>
            <person name="Malagnac F."/>
            <person name="Mello A."/>
            <person name="Molinier V."/>
            <person name="Miyauchi S."/>
            <person name="Poulain J."/>
            <person name="Riccioni C."/>
            <person name="Rubini A."/>
            <person name="Sitrit Y."/>
            <person name="Splivallo R."/>
            <person name="Traeger S."/>
            <person name="Wang M."/>
            <person name="Zifcakova L."/>
            <person name="Wipf D."/>
            <person name="Zambonelli A."/>
            <person name="Paolocci F."/>
            <person name="Nowrousian M."/>
            <person name="Ottonello S."/>
            <person name="Baldrian P."/>
            <person name="Spatafora J.W."/>
            <person name="Henrissat B."/>
            <person name="Nagy L.G."/>
            <person name="Aury J.M."/>
            <person name="Wincker P."/>
            <person name="Grigoriev I.V."/>
            <person name="Bonfante P."/>
            <person name="Martin F.M."/>
        </authorList>
    </citation>
    <scope>NUCLEOTIDE SEQUENCE [LARGE SCALE GENOMIC DNA]</scope>
    <source>
        <strain evidence="3 4">RN42</strain>
    </source>
</reference>
<dbReference type="AlphaFoldDB" id="A0A3N4HXF0"/>
<proteinExistence type="predicted"/>
<dbReference type="InterPro" id="IPR050745">
    <property type="entry name" value="Multifunctional_regulatory"/>
</dbReference>
<dbReference type="InterPro" id="IPR036770">
    <property type="entry name" value="Ankyrin_rpt-contain_sf"/>
</dbReference>
<keyword evidence="2" id="KW-0040">ANK repeat</keyword>
<evidence type="ECO:0000313" key="3">
    <source>
        <dbReference type="EMBL" id="RPA77847.1"/>
    </source>
</evidence>
<dbReference type="OrthoDB" id="20872at2759"/>
<dbReference type="PANTHER" id="PTHR24189">
    <property type="entry name" value="MYOTROPHIN"/>
    <property type="match status" value="1"/>
</dbReference>
<protein>
    <submittedName>
        <fullName evidence="3">Uncharacterized protein</fullName>
    </submittedName>
</protein>
<dbReference type="EMBL" id="ML119720">
    <property type="protein sequence ID" value="RPA77847.1"/>
    <property type="molecule type" value="Genomic_DNA"/>
</dbReference>
<gene>
    <name evidence="3" type="ORF">BJ508DRAFT_163900</name>
</gene>
<organism evidence="3 4">
    <name type="scientific">Ascobolus immersus RN42</name>
    <dbReference type="NCBI Taxonomy" id="1160509"/>
    <lineage>
        <taxon>Eukaryota</taxon>
        <taxon>Fungi</taxon>
        <taxon>Dikarya</taxon>
        <taxon>Ascomycota</taxon>
        <taxon>Pezizomycotina</taxon>
        <taxon>Pezizomycetes</taxon>
        <taxon>Pezizales</taxon>
        <taxon>Ascobolaceae</taxon>
        <taxon>Ascobolus</taxon>
    </lineage>
</organism>
<dbReference type="Gene3D" id="1.25.40.20">
    <property type="entry name" value="Ankyrin repeat-containing domain"/>
    <property type="match status" value="2"/>
</dbReference>
<dbReference type="Proteomes" id="UP000275078">
    <property type="component" value="Unassembled WGS sequence"/>
</dbReference>
<dbReference type="InterPro" id="IPR002110">
    <property type="entry name" value="Ankyrin_rpt"/>
</dbReference>
<evidence type="ECO:0000256" key="1">
    <source>
        <dbReference type="ARBA" id="ARBA00022737"/>
    </source>
</evidence>
<dbReference type="SMART" id="SM00248">
    <property type="entry name" value="ANK"/>
    <property type="match status" value="4"/>
</dbReference>